<gene>
    <name evidence="5" type="ORF">SDRG_01927</name>
</gene>
<dbReference type="Gene3D" id="3.40.50.720">
    <property type="entry name" value="NAD(P)-binding Rossmann-like Domain"/>
    <property type="match status" value="2"/>
</dbReference>
<dbReference type="InParanoid" id="T0R1M0"/>
<dbReference type="VEuPathDB" id="FungiDB:SDRG_01927"/>
<organism evidence="5 6">
    <name type="scientific">Saprolegnia diclina (strain VS20)</name>
    <dbReference type="NCBI Taxonomy" id="1156394"/>
    <lineage>
        <taxon>Eukaryota</taxon>
        <taxon>Sar</taxon>
        <taxon>Stramenopiles</taxon>
        <taxon>Oomycota</taxon>
        <taxon>Saprolegniomycetes</taxon>
        <taxon>Saprolegniales</taxon>
        <taxon>Saprolegniaceae</taxon>
        <taxon>Saprolegnia</taxon>
    </lineage>
</organism>
<evidence type="ECO:0000256" key="2">
    <source>
        <dbReference type="ARBA" id="ARBA00023027"/>
    </source>
</evidence>
<dbReference type="RefSeq" id="XP_008605705.1">
    <property type="nucleotide sequence ID" value="XM_008607483.1"/>
</dbReference>
<evidence type="ECO:0000259" key="4">
    <source>
        <dbReference type="Pfam" id="PF02826"/>
    </source>
</evidence>
<protein>
    <recommendedName>
        <fullName evidence="4">D-isomer specific 2-hydroxyacid dehydrogenase NAD-binding domain-containing protein</fullName>
    </recommendedName>
</protein>
<name>T0R1M0_SAPDV</name>
<dbReference type="PANTHER" id="PTHR43333:SF1">
    <property type="entry name" value="D-ISOMER SPECIFIC 2-HYDROXYACID DEHYDROGENASE NAD-BINDING DOMAIN-CONTAINING PROTEIN"/>
    <property type="match status" value="1"/>
</dbReference>
<feature type="domain" description="D-isomer specific 2-hydroxyacid dehydrogenase NAD-binding" evidence="4">
    <location>
        <begin position="298"/>
        <end position="473"/>
    </location>
</feature>
<dbReference type="Proteomes" id="UP000030762">
    <property type="component" value="Unassembled WGS sequence"/>
</dbReference>
<dbReference type="EMBL" id="JH767135">
    <property type="protein sequence ID" value="EQC40861.1"/>
    <property type="molecule type" value="Genomic_DNA"/>
</dbReference>
<dbReference type="GO" id="GO:0016491">
    <property type="term" value="F:oxidoreductase activity"/>
    <property type="evidence" value="ECO:0007669"/>
    <property type="project" value="UniProtKB-KW"/>
</dbReference>
<dbReference type="GO" id="GO:0051287">
    <property type="term" value="F:NAD binding"/>
    <property type="evidence" value="ECO:0007669"/>
    <property type="project" value="InterPro"/>
</dbReference>
<dbReference type="Pfam" id="PF02826">
    <property type="entry name" value="2-Hacid_dh_C"/>
    <property type="match status" value="1"/>
</dbReference>
<dbReference type="InterPro" id="IPR006140">
    <property type="entry name" value="D-isomer_DH_NAD-bd"/>
</dbReference>
<feature type="region of interest" description="Disordered" evidence="3">
    <location>
        <begin position="1"/>
        <end position="45"/>
    </location>
</feature>
<keyword evidence="2" id="KW-0520">NAD</keyword>
<accession>T0R1M0</accession>
<evidence type="ECO:0000313" key="6">
    <source>
        <dbReference type="Proteomes" id="UP000030762"/>
    </source>
</evidence>
<keyword evidence="1" id="KW-0560">Oxidoreductase</keyword>
<reference evidence="5 6" key="1">
    <citation type="submission" date="2012-04" db="EMBL/GenBank/DDBJ databases">
        <title>The Genome Sequence of Saprolegnia declina VS20.</title>
        <authorList>
            <consortium name="The Broad Institute Genome Sequencing Platform"/>
            <person name="Russ C."/>
            <person name="Nusbaum C."/>
            <person name="Tyler B."/>
            <person name="van West P."/>
            <person name="Dieguez-Uribeondo J."/>
            <person name="de Bruijn I."/>
            <person name="Tripathy S."/>
            <person name="Jiang R."/>
            <person name="Young S.K."/>
            <person name="Zeng Q."/>
            <person name="Gargeya S."/>
            <person name="Fitzgerald M."/>
            <person name="Haas B."/>
            <person name="Abouelleil A."/>
            <person name="Alvarado L."/>
            <person name="Arachchi H.M."/>
            <person name="Berlin A."/>
            <person name="Chapman S.B."/>
            <person name="Goldberg J."/>
            <person name="Griggs A."/>
            <person name="Gujja S."/>
            <person name="Hansen M."/>
            <person name="Howarth C."/>
            <person name="Imamovic A."/>
            <person name="Larimer J."/>
            <person name="McCowen C."/>
            <person name="Montmayeur A."/>
            <person name="Murphy C."/>
            <person name="Neiman D."/>
            <person name="Pearson M."/>
            <person name="Priest M."/>
            <person name="Roberts A."/>
            <person name="Saif S."/>
            <person name="Shea T."/>
            <person name="Sisk P."/>
            <person name="Sykes S."/>
            <person name="Wortman J."/>
            <person name="Nusbaum C."/>
            <person name="Birren B."/>
        </authorList>
    </citation>
    <scope>NUCLEOTIDE SEQUENCE [LARGE SCALE GENOMIC DNA]</scope>
    <source>
        <strain evidence="5 6">VS20</strain>
    </source>
</reference>
<dbReference type="CDD" id="cd05300">
    <property type="entry name" value="2-Hacid_dh_1"/>
    <property type="match status" value="1"/>
</dbReference>
<proteinExistence type="predicted"/>
<dbReference type="OrthoDB" id="298012at2759"/>
<dbReference type="STRING" id="1156394.T0R1M0"/>
<dbReference type="PANTHER" id="PTHR43333">
    <property type="entry name" value="2-HACID_DH_C DOMAIN-CONTAINING PROTEIN"/>
    <property type="match status" value="1"/>
</dbReference>
<feature type="region of interest" description="Disordered" evidence="3">
    <location>
        <begin position="70"/>
        <end position="95"/>
    </location>
</feature>
<evidence type="ECO:0000256" key="3">
    <source>
        <dbReference type="SAM" id="MobiDB-lite"/>
    </source>
</evidence>
<dbReference type="OMA" id="ISDATIH"/>
<dbReference type="GeneID" id="19942654"/>
<evidence type="ECO:0000313" key="5">
    <source>
        <dbReference type="EMBL" id="EQC40861.1"/>
    </source>
</evidence>
<dbReference type="SUPFAM" id="SSF51735">
    <property type="entry name" value="NAD(P)-binding Rossmann-fold domains"/>
    <property type="match status" value="1"/>
</dbReference>
<dbReference type="InterPro" id="IPR036291">
    <property type="entry name" value="NAD(P)-bd_dom_sf"/>
</dbReference>
<keyword evidence="6" id="KW-1185">Reference proteome</keyword>
<evidence type="ECO:0000256" key="1">
    <source>
        <dbReference type="ARBA" id="ARBA00023002"/>
    </source>
</evidence>
<sequence>MDEAKADEYAAQRRLDEAHGLRDDSLMHLSSADGGGHAESADHDGQNVEDMEEFDEMEFVELNRKIAKHTKGGEKMGKVMKPLRPSKCPLTSEMKTTRAASRVIERLGIERVQEIQTEYAALKSKFGEHEYEKANTMIRNLMAMGLSQIEIRGILGVGGYRLQRLYSAQLTKPHEGHYISDATIHVPVISTIPNLCDIVLKKMSSFPQLLERITFTPINPSEIDPQDTMLMKLLEDSQVLLGDPKACLKVLPVARNLKWMQSTFAGVDALLHQEKRNFALTRAGGIMGVHMAQYVLGWIIAKERHFMHAVQFQAKREFRPLEMRYRHFKEVTVGILGFGDIGMAIGKLVFNAGFRVVGLKRDIAHHAGIDCGIDVSENLEYVLSRADYVINVLPSTQATRHCLSGDVLRVCAKKKACFINVGRGDVIDEASLVNAFKRKWLSSAVLDVFAVEPLPIDSVLWTHPLVTITPHVAALSMAEDVADVFLKNLWLYLSNSTLSYLVEWERGY</sequence>
<dbReference type="AlphaFoldDB" id="T0R1M0"/>
<feature type="compositionally biased region" description="Basic and acidic residues" evidence="3">
    <location>
        <begin position="1"/>
        <end position="26"/>
    </location>
</feature>
<dbReference type="eggNOG" id="KOG0068">
    <property type="taxonomic scope" value="Eukaryota"/>
</dbReference>